<proteinExistence type="predicted"/>
<dbReference type="EC" id="6.3.5.2" evidence="2"/>
<dbReference type="GO" id="GO:0005524">
    <property type="term" value="F:ATP binding"/>
    <property type="evidence" value="ECO:0007669"/>
    <property type="project" value="UniProtKB-KW"/>
</dbReference>
<evidence type="ECO:0000313" key="9">
    <source>
        <dbReference type="EMBL" id="MPM95276.1"/>
    </source>
</evidence>
<keyword evidence="4" id="KW-0547">Nucleotide-binding</keyword>
<dbReference type="PANTHER" id="PTHR11922:SF2">
    <property type="entry name" value="GMP SYNTHASE [GLUTAMINE-HYDROLYZING]"/>
    <property type="match status" value="1"/>
</dbReference>
<evidence type="ECO:0000256" key="6">
    <source>
        <dbReference type="ARBA" id="ARBA00022755"/>
    </source>
</evidence>
<feature type="domain" description="GMP synthase C-terminal" evidence="8">
    <location>
        <begin position="43"/>
        <end position="134"/>
    </location>
</feature>
<accession>A0A645E144</accession>
<sequence>MGIPDDIVNRQPFPGPGLAVRCLGELTKERLETLRAADEIFREEFSKSDLYPTVWQSFCILLPVKTVGVMGDSRTYAEVVALRAVESADGMTADWVRVPYDVLDRTSRRICNAVKGINRVVLDVTSKPPSTIEWE</sequence>
<comment type="caution">
    <text evidence="9">The sequence shown here is derived from an EMBL/GenBank/DDBJ whole genome shotgun (WGS) entry which is preliminary data.</text>
</comment>
<dbReference type="Gene3D" id="3.30.300.10">
    <property type="match status" value="1"/>
</dbReference>
<dbReference type="EMBL" id="VSSQ01041794">
    <property type="protein sequence ID" value="MPM95276.1"/>
    <property type="molecule type" value="Genomic_DNA"/>
</dbReference>
<keyword evidence="5" id="KW-0332">GMP biosynthesis</keyword>
<dbReference type="FunFam" id="3.30.300.10:FF:000002">
    <property type="entry name" value="GMP synthase [glutamine-hydrolyzing]"/>
    <property type="match status" value="1"/>
</dbReference>
<keyword evidence="7" id="KW-0067">ATP-binding</keyword>
<protein>
    <recommendedName>
        <fullName evidence="2">GMP synthase (glutamine-hydrolyzing)</fullName>
        <ecNumber evidence="2">6.3.5.2</ecNumber>
    </recommendedName>
</protein>
<evidence type="ECO:0000256" key="2">
    <source>
        <dbReference type="ARBA" id="ARBA00012746"/>
    </source>
</evidence>
<reference evidence="9" key="1">
    <citation type="submission" date="2019-08" db="EMBL/GenBank/DDBJ databases">
        <authorList>
            <person name="Kucharzyk K."/>
            <person name="Murdoch R.W."/>
            <person name="Higgins S."/>
            <person name="Loffler F."/>
        </authorList>
    </citation>
    <scope>NUCLEOTIDE SEQUENCE</scope>
</reference>
<evidence type="ECO:0000256" key="5">
    <source>
        <dbReference type="ARBA" id="ARBA00022749"/>
    </source>
</evidence>
<gene>
    <name evidence="9" type="primary">guaA_42</name>
    <name evidence="9" type="ORF">SDC9_142430</name>
</gene>
<evidence type="ECO:0000256" key="3">
    <source>
        <dbReference type="ARBA" id="ARBA00022598"/>
    </source>
</evidence>
<keyword evidence="3 9" id="KW-0436">Ligase</keyword>
<keyword evidence="6" id="KW-0658">Purine biosynthesis</keyword>
<evidence type="ECO:0000256" key="1">
    <source>
        <dbReference type="ARBA" id="ARBA00005153"/>
    </source>
</evidence>
<dbReference type="GO" id="GO:0003921">
    <property type="term" value="F:GMP synthase activity"/>
    <property type="evidence" value="ECO:0007669"/>
    <property type="project" value="TreeGrafter"/>
</dbReference>
<dbReference type="InterPro" id="IPR001674">
    <property type="entry name" value="GMP_synth_C"/>
</dbReference>
<dbReference type="PANTHER" id="PTHR11922">
    <property type="entry name" value="GMP SYNTHASE-RELATED"/>
    <property type="match status" value="1"/>
</dbReference>
<organism evidence="9">
    <name type="scientific">bioreactor metagenome</name>
    <dbReference type="NCBI Taxonomy" id="1076179"/>
    <lineage>
        <taxon>unclassified sequences</taxon>
        <taxon>metagenomes</taxon>
        <taxon>ecological metagenomes</taxon>
    </lineage>
</organism>
<evidence type="ECO:0000256" key="4">
    <source>
        <dbReference type="ARBA" id="ARBA00022741"/>
    </source>
</evidence>
<name>A0A645E144_9ZZZZ</name>
<dbReference type="SUPFAM" id="SSF54810">
    <property type="entry name" value="GMP synthetase C-terminal dimerisation domain"/>
    <property type="match status" value="1"/>
</dbReference>
<dbReference type="AlphaFoldDB" id="A0A645E144"/>
<dbReference type="GO" id="GO:0005829">
    <property type="term" value="C:cytosol"/>
    <property type="evidence" value="ECO:0007669"/>
    <property type="project" value="TreeGrafter"/>
</dbReference>
<evidence type="ECO:0000256" key="7">
    <source>
        <dbReference type="ARBA" id="ARBA00022840"/>
    </source>
</evidence>
<dbReference type="Pfam" id="PF00958">
    <property type="entry name" value="GMP_synt_C"/>
    <property type="match status" value="1"/>
</dbReference>
<evidence type="ECO:0000259" key="8">
    <source>
        <dbReference type="Pfam" id="PF00958"/>
    </source>
</evidence>
<comment type="pathway">
    <text evidence="1">Purine metabolism; GMP biosynthesis; GMP from XMP (L-Gln route): step 1/1.</text>
</comment>